<sequence length="127" mass="14135">MSEQRDVAAAENAYDEHSKTGQEAPNDEENIPDAPSTAAIKVTETQLDPERLLSAFGKYGKYQMRSYLLITAPGLLFSSQMLIMGFIAQAPPFECLLNITNLTARSVSLIIFETLNYHTMIVLCLFE</sequence>
<keyword evidence="2" id="KW-0812">Transmembrane</keyword>
<organism evidence="5">
    <name type="scientific">Gongylonema pulchrum</name>
    <dbReference type="NCBI Taxonomy" id="637853"/>
    <lineage>
        <taxon>Eukaryota</taxon>
        <taxon>Metazoa</taxon>
        <taxon>Ecdysozoa</taxon>
        <taxon>Nematoda</taxon>
        <taxon>Chromadorea</taxon>
        <taxon>Rhabditida</taxon>
        <taxon>Spirurina</taxon>
        <taxon>Spiruromorpha</taxon>
        <taxon>Spiruroidea</taxon>
        <taxon>Gongylonematidae</taxon>
        <taxon>Gongylonema</taxon>
    </lineage>
</organism>
<reference evidence="5" key="1">
    <citation type="submission" date="2016-06" db="UniProtKB">
        <authorList>
            <consortium name="WormBaseParasite"/>
        </authorList>
    </citation>
    <scope>IDENTIFICATION</scope>
</reference>
<feature type="region of interest" description="Disordered" evidence="1">
    <location>
        <begin position="1"/>
        <end position="35"/>
    </location>
</feature>
<evidence type="ECO:0000313" key="5">
    <source>
        <dbReference type="WBParaSite" id="GPUH_0000239901-mRNA-1"/>
    </source>
</evidence>
<dbReference type="WBParaSite" id="GPUH_0000239901-mRNA-1">
    <property type="protein sequence ID" value="GPUH_0000239901-mRNA-1"/>
    <property type="gene ID" value="GPUH_0000239901"/>
</dbReference>
<evidence type="ECO:0000313" key="3">
    <source>
        <dbReference type="EMBL" id="VDK33957.1"/>
    </source>
</evidence>
<evidence type="ECO:0000313" key="4">
    <source>
        <dbReference type="Proteomes" id="UP000271098"/>
    </source>
</evidence>
<proteinExistence type="predicted"/>
<reference evidence="3 4" key="2">
    <citation type="submission" date="2018-11" db="EMBL/GenBank/DDBJ databases">
        <authorList>
            <consortium name="Pathogen Informatics"/>
        </authorList>
    </citation>
    <scope>NUCLEOTIDE SEQUENCE [LARGE SCALE GENOMIC DNA]</scope>
</reference>
<dbReference type="Proteomes" id="UP000271098">
    <property type="component" value="Unassembled WGS sequence"/>
</dbReference>
<keyword evidence="4" id="KW-1185">Reference proteome</keyword>
<name>A0A183D103_9BILA</name>
<dbReference type="EMBL" id="UYRT01003571">
    <property type="protein sequence ID" value="VDK33957.1"/>
    <property type="molecule type" value="Genomic_DNA"/>
</dbReference>
<feature type="compositionally biased region" description="Basic and acidic residues" evidence="1">
    <location>
        <begin position="1"/>
        <end position="20"/>
    </location>
</feature>
<accession>A0A183D103</accession>
<evidence type="ECO:0000256" key="2">
    <source>
        <dbReference type="SAM" id="Phobius"/>
    </source>
</evidence>
<feature type="transmembrane region" description="Helical" evidence="2">
    <location>
        <begin position="107"/>
        <end position="126"/>
    </location>
</feature>
<keyword evidence="2" id="KW-0472">Membrane</keyword>
<protein>
    <submittedName>
        <fullName evidence="5">Solute carrier family 40 protein</fullName>
    </submittedName>
</protein>
<feature type="transmembrane region" description="Helical" evidence="2">
    <location>
        <begin position="67"/>
        <end position="87"/>
    </location>
</feature>
<evidence type="ECO:0000256" key="1">
    <source>
        <dbReference type="SAM" id="MobiDB-lite"/>
    </source>
</evidence>
<dbReference type="OrthoDB" id="3936150at2759"/>
<gene>
    <name evidence="3" type="ORF">GPUH_LOCUS2394</name>
</gene>
<dbReference type="AlphaFoldDB" id="A0A183D103"/>
<keyword evidence="2" id="KW-1133">Transmembrane helix</keyword>